<sequence>MDTAVKYVVVLAAGAGLVYYYTSTDKKAQKPTVVQEVKRETKKAARKVQGYADKAAKAVPNVSATGLSDVQGDTAQSASKKRKATAQPVQQSHVTPVVERDDDQGFDQSTRQFAEQMRQARQGVDVKKTDRGETRVKTIKPKNGHIAPPVLSSESSQAEDDQLPPVELSPALKSTGIDDMLEKEAPGPNSLRITAPTAPAREKSNKVKKEEVVETKKQRQNRKKREEKQAAMAEERRQQKALEEQQRRTARIARNEPAKNGTSIPPAPANNPWREQNAQAEAQVVSSSNQNQLLDTFDVDSNSSSNAGEANSTAATSTTDQTPASLGAEDADYKKIMEESNLEDGWTDVKTSKKARKQTTNVDVTPVPSAANGSSNKKQVTTSGLSSKFSALQDELEERADTDSQWTA</sequence>
<evidence type="ECO:0000256" key="1">
    <source>
        <dbReference type="SAM" id="MobiDB-lite"/>
    </source>
</evidence>
<feature type="compositionally biased region" description="Polar residues" evidence="1">
    <location>
        <begin position="62"/>
        <end position="78"/>
    </location>
</feature>
<accession>A0A2G5I9G4</accession>
<protein>
    <submittedName>
        <fullName evidence="2">Uncharacterized protein</fullName>
    </submittedName>
</protein>
<feature type="region of interest" description="Disordered" evidence="1">
    <location>
        <begin position="117"/>
        <end position="408"/>
    </location>
</feature>
<feature type="compositionally biased region" description="Basic and acidic residues" evidence="1">
    <location>
        <begin position="224"/>
        <end position="257"/>
    </location>
</feature>
<feature type="compositionally biased region" description="Basic and acidic residues" evidence="1">
    <location>
        <begin position="124"/>
        <end position="136"/>
    </location>
</feature>
<feature type="compositionally biased region" description="Polar residues" evidence="1">
    <location>
        <begin position="273"/>
        <end position="294"/>
    </location>
</feature>
<dbReference type="Proteomes" id="UP001302367">
    <property type="component" value="Chromosome 1"/>
</dbReference>
<gene>
    <name evidence="2" type="ORF">CB0940_01367</name>
    <name evidence="3" type="ORF">RHO25_001413</name>
</gene>
<dbReference type="EMBL" id="CP134184">
    <property type="protein sequence ID" value="WPA96805.1"/>
    <property type="molecule type" value="Genomic_DNA"/>
</dbReference>
<dbReference type="Proteomes" id="UP000230605">
    <property type="component" value="Chromosome 1"/>
</dbReference>
<proteinExistence type="predicted"/>
<evidence type="ECO:0000313" key="2">
    <source>
        <dbReference type="EMBL" id="PIB01457.1"/>
    </source>
</evidence>
<feature type="compositionally biased region" description="Low complexity" evidence="1">
    <location>
        <begin position="301"/>
        <end position="325"/>
    </location>
</feature>
<dbReference type="EMBL" id="LKMD01000100">
    <property type="protein sequence ID" value="PIB01457.1"/>
    <property type="molecule type" value="Genomic_DNA"/>
</dbReference>
<name>A0A2G5I9G4_CERBT</name>
<evidence type="ECO:0000313" key="4">
    <source>
        <dbReference type="Proteomes" id="UP000230605"/>
    </source>
</evidence>
<evidence type="ECO:0000313" key="5">
    <source>
        <dbReference type="Proteomes" id="UP001302367"/>
    </source>
</evidence>
<dbReference type="OrthoDB" id="4207724at2759"/>
<keyword evidence="5" id="KW-1185">Reference proteome</keyword>
<feature type="compositionally biased region" description="Polar residues" evidence="1">
    <location>
        <begin position="371"/>
        <end position="390"/>
    </location>
</feature>
<evidence type="ECO:0000313" key="3">
    <source>
        <dbReference type="EMBL" id="WPA96805.1"/>
    </source>
</evidence>
<reference evidence="3 5" key="2">
    <citation type="submission" date="2023-09" db="EMBL/GenBank/DDBJ databases">
        <title>Complete-Gapless Cercospora beticola genome.</title>
        <authorList>
            <person name="Wyatt N.A."/>
            <person name="Spanner R.E."/>
            <person name="Bolton M.D."/>
        </authorList>
    </citation>
    <scope>NUCLEOTIDE SEQUENCE [LARGE SCALE GENOMIC DNA]</scope>
    <source>
        <strain evidence="3">Cb09-40</strain>
    </source>
</reference>
<dbReference type="AlphaFoldDB" id="A0A2G5I9G4"/>
<organism evidence="2 4">
    <name type="scientific">Cercospora beticola</name>
    <name type="common">Sugarbeet leaf spot fungus</name>
    <dbReference type="NCBI Taxonomy" id="122368"/>
    <lineage>
        <taxon>Eukaryota</taxon>
        <taxon>Fungi</taxon>
        <taxon>Dikarya</taxon>
        <taxon>Ascomycota</taxon>
        <taxon>Pezizomycotina</taxon>
        <taxon>Dothideomycetes</taxon>
        <taxon>Dothideomycetidae</taxon>
        <taxon>Mycosphaerellales</taxon>
        <taxon>Mycosphaerellaceae</taxon>
        <taxon>Cercospora</taxon>
    </lineage>
</organism>
<reference evidence="2 4" key="1">
    <citation type="submission" date="2015-10" db="EMBL/GenBank/DDBJ databases">
        <title>The cercosporin biosynthetic gene cluster was horizontally transferred to several fungal lineages and shown to be expanded in Cercospora beticola based on microsynteny with recipient genomes.</title>
        <authorList>
            <person name="De Jonge R."/>
            <person name="Ebert M.K."/>
            <person name="Suttle J.C."/>
            <person name="Jurick Ii W.M."/>
            <person name="Secor G.A."/>
            <person name="Thomma B.P."/>
            <person name="Van De Peer Y."/>
            <person name="Bolton M.D."/>
        </authorList>
    </citation>
    <scope>NUCLEOTIDE SEQUENCE [LARGE SCALE GENOMIC DNA]</scope>
    <source>
        <strain evidence="2 4">09-40</strain>
    </source>
</reference>
<feature type="region of interest" description="Disordered" evidence="1">
    <location>
        <begin position="46"/>
        <end position="103"/>
    </location>
</feature>
<feature type="compositionally biased region" description="Basic and acidic residues" evidence="1">
    <location>
        <begin position="200"/>
        <end position="217"/>
    </location>
</feature>